<dbReference type="EMBL" id="BARV01008065">
    <property type="protein sequence ID" value="GAI16030.1"/>
    <property type="molecule type" value="Genomic_DNA"/>
</dbReference>
<proteinExistence type="predicted"/>
<gene>
    <name evidence="1" type="ORF">S06H3_16314</name>
</gene>
<reference evidence="1" key="1">
    <citation type="journal article" date="2014" name="Front. Microbiol.">
        <title>High frequency of phylogenetically diverse reductive dehalogenase-homologous genes in deep subseafloor sedimentary metagenomes.</title>
        <authorList>
            <person name="Kawai M."/>
            <person name="Futagami T."/>
            <person name="Toyoda A."/>
            <person name="Takaki Y."/>
            <person name="Nishi S."/>
            <person name="Hori S."/>
            <person name="Arai W."/>
            <person name="Tsubouchi T."/>
            <person name="Morono Y."/>
            <person name="Uchiyama I."/>
            <person name="Ito T."/>
            <person name="Fujiyama A."/>
            <person name="Inagaki F."/>
            <person name="Takami H."/>
        </authorList>
    </citation>
    <scope>NUCLEOTIDE SEQUENCE</scope>
    <source>
        <strain evidence="1">Expedition CK06-06</strain>
    </source>
</reference>
<evidence type="ECO:0000313" key="1">
    <source>
        <dbReference type="EMBL" id="GAI16030.1"/>
    </source>
</evidence>
<name>X1MMX9_9ZZZZ</name>
<protein>
    <submittedName>
        <fullName evidence="1">Uncharacterized protein</fullName>
    </submittedName>
</protein>
<organism evidence="1">
    <name type="scientific">marine sediment metagenome</name>
    <dbReference type="NCBI Taxonomy" id="412755"/>
    <lineage>
        <taxon>unclassified sequences</taxon>
        <taxon>metagenomes</taxon>
        <taxon>ecological metagenomes</taxon>
    </lineage>
</organism>
<sequence length="35" mass="3700">FGERACMRGGLGVFPATDLMPLAMANALRLTKYGA</sequence>
<dbReference type="AlphaFoldDB" id="X1MMX9"/>
<comment type="caution">
    <text evidence="1">The sequence shown here is derived from an EMBL/GenBank/DDBJ whole genome shotgun (WGS) entry which is preliminary data.</text>
</comment>
<accession>X1MMX9</accession>
<feature type="non-terminal residue" evidence="1">
    <location>
        <position position="1"/>
    </location>
</feature>